<sequence length="97" mass="10477">MAAELIKSSMTTVQNGVAKADGKISLTGNELKFVPFNQQLGLGPYTLKRDDICAVEKCLATGGGIFPISADALRVILNDGKRYEFILADTSEWLTLL</sequence>
<name>A0A380C076_9GAMM</name>
<dbReference type="KEGG" id="salg:BS332_16180"/>
<dbReference type="EMBL" id="UGYO01000002">
    <property type="protein sequence ID" value="SUJ10390.1"/>
    <property type="molecule type" value="Genomic_DNA"/>
</dbReference>
<keyword evidence="2" id="KW-1185">Reference proteome</keyword>
<evidence type="ECO:0000313" key="1">
    <source>
        <dbReference type="EMBL" id="SUJ10390.1"/>
    </source>
</evidence>
<dbReference type="GeneID" id="88625493"/>
<protein>
    <submittedName>
        <fullName evidence="1">Uncharacterized protein</fullName>
    </submittedName>
</protein>
<accession>A0A380C076</accession>
<organism evidence="1 2">
    <name type="scientific">Shewanella algae</name>
    <dbReference type="NCBI Taxonomy" id="38313"/>
    <lineage>
        <taxon>Bacteria</taxon>
        <taxon>Pseudomonadati</taxon>
        <taxon>Pseudomonadota</taxon>
        <taxon>Gammaproteobacteria</taxon>
        <taxon>Alteromonadales</taxon>
        <taxon>Shewanellaceae</taxon>
        <taxon>Shewanella</taxon>
    </lineage>
</organism>
<dbReference type="Proteomes" id="UP000254069">
    <property type="component" value="Unassembled WGS sequence"/>
</dbReference>
<gene>
    <name evidence="1" type="ORF">NCTC10738_04286</name>
</gene>
<dbReference type="RefSeq" id="WP_025889069.1">
    <property type="nucleotide sequence ID" value="NZ_AP024609.1"/>
</dbReference>
<dbReference type="AlphaFoldDB" id="A0A380C076"/>
<proteinExistence type="predicted"/>
<reference evidence="1 2" key="1">
    <citation type="submission" date="2018-06" db="EMBL/GenBank/DDBJ databases">
        <authorList>
            <consortium name="Pathogen Informatics"/>
            <person name="Doyle S."/>
        </authorList>
    </citation>
    <scope>NUCLEOTIDE SEQUENCE [LARGE SCALE GENOMIC DNA]</scope>
    <source>
        <strain evidence="1 2">NCTC10738</strain>
    </source>
</reference>
<evidence type="ECO:0000313" key="2">
    <source>
        <dbReference type="Proteomes" id="UP000254069"/>
    </source>
</evidence>